<evidence type="ECO:0000256" key="2">
    <source>
        <dbReference type="ARBA" id="ARBA00022448"/>
    </source>
</evidence>
<evidence type="ECO:0000313" key="9">
    <source>
        <dbReference type="Proteomes" id="UP000075238"/>
    </source>
</evidence>
<organism evidence="8 9">
    <name type="scientific">Cupriavidus nantongensis</name>
    <dbReference type="NCBI Taxonomy" id="1796606"/>
    <lineage>
        <taxon>Bacteria</taxon>
        <taxon>Pseudomonadati</taxon>
        <taxon>Pseudomonadota</taxon>
        <taxon>Betaproteobacteria</taxon>
        <taxon>Burkholderiales</taxon>
        <taxon>Burkholderiaceae</taxon>
        <taxon>Cupriavidus</taxon>
    </lineage>
</organism>
<feature type="domain" description="ABC transporter" evidence="7">
    <location>
        <begin position="27"/>
        <end position="248"/>
    </location>
</feature>
<keyword evidence="9" id="KW-1185">Reference proteome</keyword>
<dbReference type="STRING" id="1796606.A2G96_16715"/>
<dbReference type="AlphaFoldDB" id="A0A142JMD4"/>
<dbReference type="InterPro" id="IPR050683">
    <property type="entry name" value="Bact_Polysacc_Export_ATP-bd"/>
</dbReference>
<dbReference type="GO" id="GO:0005524">
    <property type="term" value="F:ATP binding"/>
    <property type="evidence" value="ECO:0007669"/>
    <property type="project" value="UniProtKB-KW"/>
</dbReference>
<evidence type="ECO:0000256" key="3">
    <source>
        <dbReference type="ARBA" id="ARBA00022475"/>
    </source>
</evidence>
<evidence type="ECO:0000256" key="5">
    <source>
        <dbReference type="ARBA" id="ARBA00022741"/>
    </source>
</evidence>
<gene>
    <name evidence="8" type="ORF">A2G96_16715</name>
</gene>
<keyword evidence="3" id="KW-1003">Cell membrane</keyword>
<evidence type="ECO:0000256" key="1">
    <source>
        <dbReference type="ARBA" id="ARBA00005417"/>
    </source>
</evidence>
<dbReference type="PANTHER" id="PTHR46743">
    <property type="entry name" value="TEICHOIC ACIDS EXPORT ATP-BINDING PROTEIN TAGH"/>
    <property type="match status" value="1"/>
</dbReference>
<dbReference type="InterPro" id="IPR027417">
    <property type="entry name" value="P-loop_NTPase"/>
</dbReference>
<dbReference type="Proteomes" id="UP000075238">
    <property type="component" value="Chromosome 1"/>
</dbReference>
<keyword evidence="4" id="KW-0472">Membrane</keyword>
<dbReference type="Pfam" id="PF00005">
    <property type="entry name" value="ABC_tran"/>
    <property type="match status" value="1"/>
</dbReference>
<dbReference type="Pfam" id="PF14524">
    <property type="entry name" value="Wzt_C"/>
    <property type="match status" value="1"/>
</dbReference>
<dbReference type="Gene3D" id="2.70.50.60">
    <property type="entry name" value="abc- transporter (atp binding component) like domain"/>
    <property type="match status" value="1"/>
</dbReference>
<reference evidence="8 9" key="1">
    <citation type="submission" date="2016-03" db="EMBL/GenBank/DDBJ databases">
        <title>Complete genome sequence of a novel chlorpyrifos degrading bacterium, Cupriavidus nantongensis sp. X1.</title>
        <authorList>
            <person name="Fang L."/>
        </authorList>
    </citation>
    <scope>NUCLEOTIDE SEQUENCE [LARGE SCALE GENOMIC DNA]</scope>
    <source>
        <strain evidence="8 9">X1</strain>
    </source>
</reference>
<dbReference type="InterPro" id="IPR003593">
    <property type="entry name" value="AAA+_ATPase"/>
</dbReference>
<dbReference type="PANTHER" id="PTHR46743:SF2">
    <property type="entry name" value="TEICHOIC ACIDS EXPORT ATP-BINDING PROTEIN TAGH"/>
    <property type="match status" value="1"/>
</dbReference>
<dbReference type="GO" id="GO:0016020">
    <property type="term" value="C:membrane"/>
    <property type="evidence" value="ECO:0007669"/>
    <property type="project" value="InterPro"/>
</dbReference>
<dbReference type="GO" id="GO:0016887">
    <property type="term" value="F:ATP hydrolysis activity"/>
    <property type="evidence" value="ECO:0007669"/>
    <property type="project" value="InterPro"/>
</dbReference>
<dbReference type="Gene3D" id="3.40.50.300">
    <property type="entry name" value="P-loop containing nucleotide triphosphate hydrolases"/>
    <property type="match status" value="1"/>
</dbReference>
<dbReference type="InterPro" id="IPR029439">
    <property type="entry name" value="Wzt_C"/>
</dbReference>
<dbReference type="PROSITE" id="PS50893">
    <property type="entry name" value="ABC_TRANSPORTER_2"/>
    <property type="match status" value="1"/>
</dbReference>
<keyword evidence="2" id="KW-0813">Transport</keyword>
<sequence>MSSEIAIKIDRLAKCYHIYDKPRDRLVQMLSRGKKQFYKEFWALQDVSFEIKKGETVGIVGRNGSGKSTLLQMICGTVTPTSGEVRTSGRVAALLELGAGFNSEFTGRENVMLNASILGFPREEMAARMEQVLAFSELGEFLDQPVKTYSSGMYSRLAFSIAIHVDPDILIVDEALAVGDARFVAKCMRRIKDIQEKGATILFVSHDVGSVRTLCERAIWLDKGRLLEHGDVFPVTGRYMEFMFKDEETADEALRADITSQRDSGALGNTSADIRNAGCAATEAGTQSEMVASPPVVPECVLDARPVTHWGSHKGTIQSASVRDGYGNRKDVLPWGDRLEIVIDLHVPKTISREHLSVAFSIKDLKGTDLIVSTTHDFGGNALPDDEHFSVSFQLTNPLVTGKYLLVAAVENRQHRDIHYYEYVEGAHYFSSLSDQRLFGIFQPAIEQKILVK</sequence>
<proteinExistence type="inferred from homology"/>
<keyword evidence="6 8" id="KW-0067">ATP-binding</keyword>
<dbReference type="SMART" id="SM00382">
    <property type="entry name" value="AAA"/>
    <property type="match status" value="1"/>
</dbReference>
<dbReference type="CDD" id="cd03220">
    <property type="entry name" value="ABC_KpsT_Wzt"/>
    <property type="match status" value="1"/>
</dbReference>
<evidence type="ECO:0000259" key="7">
    <source>
        <dbReference type="PROSITE" id="PS50893"/>
    </source>
</evidence>
<dbReference type="InterPro" id="IPR015860">
    <property type="entry name" value="ABC_transpr_TagH-like"/>
</dbReference>
<dbReference type="KEGG" id="cnan:A2G96_16715"/>
<accession>A0A142JMD4</accession>
<protein>
    <submittedName>
        <fullName evidence="8">Sugar ABC transporter ATP-binding protein</fullName>
    </submittedName>
</protein>
<evidence type="ECO:0000313" key="8">
    <source>
        <dbReference type="EMBL" id="AMR79246.1"/>
    </source>
</evidence>
<dbReference type="RefSeq" id="WP_035476787.1">
    <property type="nucleotide sequence ID" value="NZ_CP014844.1"/>
</dbReference>
<evidence type="ECO:0000256" key="6">
    <source>
        <dbReference type="ARBA" id="ARBA00022840"/>
    </source>
</evidence>
<evidence type="ECO:0000256" key="4">
    <source>
        <dbReference type="ARBA" id="ARBA00022519"/>
    </source>
</evidence>
<dbReference type="OrthoDB" id="9778870at2"/>
<comment type="similarity">
    <text evidence="1">Belongs to the ABC transporter superfamily.</text>
</comment>
<dbReference type="GO" id="GO:0140359">
    <property type="term" value="F:ABC-type transporter activity"/>
    <property type="evidence" value="ECO:0007669"/>
    <property type="project" value="InterPro"/>
</dbReference>
<dbReference type="CDD" id="cd10147">
    <property type="entry name" value="Wzt_C-like"/>
    <property type="match status" value="1"/>
</dbReference>
<dbReference type="SUPFAM" id="SSF52540">
    <property type="entry name" value="P-loop containing nucleoside triphosphate hydrolases"/>
    <property type="match status" value="1"/>
</dbReference>
<dbReference type="EMBL" id="CP014844">
    <property type="protein sequence ID" value="AMR79246.1"/>
    <property type="molecule type" value="Genomic_DNA"/>
</dbReference>
<keyword evidence="4" id="KW-0997">Cell inner membrane</keyword>
<name>A0A142JMD4_9BURK</name>
<dbReference type="InterPro" id="IPR003439">
    <property type="entry name" value="ABC_transporter-like_ATP-bd"/>
</dbReference>
<keyword evidence="5" id="KW-0547">Nucleotide-binding</keyword>